<dbReference type="InterPro" id="IPR007053">
    <property type="entry name" value="LRAT_dom"/>
</dbReference>
<dbReference type="Pfam" id="PF04970">
    <property type="entry name" value="LRAT"/>
    <property type="match status" value="1"/>
</dbReference>
<keyword evidence="3" id="KW-0812">Transmembrane</keyword>
<dbReference type="GO" id="GO:0005791">
    <property type="term" value="C:rough endoplasmic reticulum"/>
    <property type="evidence" value="ECO:0007669"/>
    <property type="project" value="TreeGrafter"/>
</dbReference>
<dbReference type="GO" id="GO:0047173">
    <property type="term" value="F:phosphatidylcholine-retinol O-acyltransferase activity"/>
    <property type="evidence" value="ECO:0007669"/>
    <property type="project" value="InterPro"/>
</dbReference>
<feature type="active site" description="Acyl-thioester intermediate" evidence="1">
    <location>
        <position position="205"/>
    </location>
</feature>
<keyword evidence="5" id="KW-1185">Reference proteome</keyword>
<sequence length="274" mass="29585">MQRSSIVQGGASRNYEGAESPGGDSHSTRGAASRPRQALSRNVIPREDATAAAGAAAERSHCAHRRGDLLQVPRTLFTHVGIYLGEQRVAHFLPDVLPLLTSDTRRVRSVVTNTRLVLGSVARNGTVRIDAYDDFVYGAPTVLVNATDFAEMHEENGGKSGGGGGGGDRAVLKKERSRPLPAEEVASLAENFRGDCVYSLLWNNCEHFATHCRYGSAWSDQTEQFCAFIKACIRDKRSVLCGVSLGVLLCLYCGASLPLALTTFLFNILLWMAG</sequence>
<accession>A0AAJ7TIF3</accession>
<dbReference type="InterPro" id="IPR042288">
    <property type="entry name" value="LRAT"/>
</dbReference>
<keyword evidence="3" id="KW-0472">Membrane</keyword>
<dbReference type="Gene3D" id="3.90.1720.10">
    <property type="entry name" value="endopeptidase domain like (from Nostoc punctiforme)"/>
    <property type="match status" value="1"/>
</dbReference>
<dbReference type="PROSITE" id="PS51934">
    <property type="entry name" value="LRAT"/>
    <property type="match status" value="1"/>
</dbReference>
<name>A0AAJ7TIF3_PETMA</name>
<evidence type="ECO:0000259" key="4">
    <source>
        <dbReference type="PROSITE" id="PS51934"/>
    </source>
</evidence>
<dbReference type="GO" id="GO:0042572">
    <property type="term" value="P:retinol metabolic process"/>
    <property type="evidence" value="ECO:0007669"/>
    <property type="project" value="InterPro"/>
</dbReference>
<reference evidence="6" key="1">
    <citation type="submission" date="2025-08" db="UniProtKB">
        <authorList>
            <consortium name="RefSeq"/>
        </authorList>
    </citation>
    <scope>IDENTIFICATION</scope>
    <source>
        <tissue evidence="6">Sperm</tissue>
    </source>
</reference>
<dbReference type="RefSeq" id="XP_032818455.1">
    <property type="nucleotide sequence ID" value="XM_032962564.1"/>
</dbReference>
<evidence type="ECO:0000256" key="2">
    <source>
        <dbReference type="SAM" id="MobiDB-lite"/>
    </source>
</evidence>
<organism evidence="5 6">
    <name type="scientific">Petromyzon marinus</name>
    <name type="common">Sea lamprey</name>
    <dbReference type="NCBI Taxonomy" id="7757"/>
    <lineage>
        <taxon>Eukaryota</taxon>
        <taxon>Metazoa</taxon>
        <taxon>Chordata</taxon>
        <taxon>Craniata</taxon>
        <taxon>Vertebrata</taxon>
        <taxon>Cyclostomata</taxon>
        <taxon>Hyperoartia</taxon>
        <taxon>Petromyzontiformes</taxon>
        <taxon>Petromyzontidae</taxon>
        <taxon>Petromyzon</taxon>
    </lineage>
</organism>
<protein>
    <submittedName>
        <fullName evidence="6">Lecithin retinol acyltransferase-like</fullName>
    </submittedName>
</protein>
<dbReference type="KEGG" id="pmrn:116947134"/>
<dbReference type="PANTHER" id="PTHR46678">
    <property type="entry name" value="LECITHIN RETINOL ACYLTRANSFERASE"/>
    <property type="match status" value="1"/>
</dbReference>
<proteinExistence type="predicted"/>
<dbReference type="PANTHER" id="PTHR46678:SF1">
    <property type="entry name" value="LECITHIN RETINOL ACYLTRANSFERASE"/>
    <property type="match status" value="1"/>
</dbReference>
<dbReference type="AlphaFoldDB" id="A0AAJ7TIF3"/>
<feature type="domain" description="LRAT" evidence="4">
    <location>
        <begin position="69"/>
        <end position="221"/>
    </location>
</feature>
<dbReference type="GO" id="GO:0006776">
    <property type="term" value="P:vitamin A metabolic process"/>
    <property type="evidence" value="ECO:0007669"/>
    <property type="project" value="TreeGrafter"/>
</dbReference>
<evidence type="ECO:0000313" key="5">
    <source>
        <dbReference type="Proteomes" id="UP001318040"/>
    </source>
</evidence>
<feature type="transmembrane region" description="Helical" evidence="3">
    <location>
        <begin position="239"/>
        <end position="272"/>
    </location>
</feature>
<keyword evidence="3" id="KW-1133">Transmembrane helix</keyword>
<evidence type="ECO:0000256" key="1">
    <source>
        <dbReference type="PIRSR" id="PIRSR642288-1"/>
    </source>
</evidence>
<dbReference type="Proteomes" id="UP001318040">
    <property type="component" value="Chromosome 29"/>
</dbReference>
<gene>
    <name evidence="6" type="primary">LOC116947134</name>
</gene>
<feature type="region of interest" description="Disordered" evidence="2">
    <location>
        <begin position="1"/>
        <end position="57"/>
    </location>
</feature>
<evidence type="ECO:0000313" key="6">
    <source>
        <dbReference type="RefSeq" id="XP_032818455.1"/>
    </source>
</evidence>
<evidence type="ECO:0000256" key="3">
    <source>
        <dbReference type="SAM" id="Phobius"/>
    </source>
</evidence>